<dbReference type="Gene3D" id="2.60.40.1930">
    <property type="match status" value="2"/>
</dbReference>
<dbReference type="KEGG" id="goe:100907028"/>
<protein>
    <submittedName>
        <fullName evidence="8">CD109 antigen</fullName>
    </submittedName>
</protein>
<dbReference type="Gene3D" id="1.50.10.20">
    <property type="match status" value="1"/>
</dbReference>
<dbReference type="PANTHER" id="PTHR11412">
    <property type="entry name" value="MACROGLOBULIN / COMPLEMENT"/>
    <property type="match status" value="1"/>
</dbReference>
<dbReference type="Gene3D" id="2.60.40.690">
    <property type="entry name" value="Alpha-macroglobulin, receptor-binding domain"/>
    <property type="match status" value="1"/>
</dbReference>
<dbReference type="Pfam" id="PF00207">
    <property type="entry name" value="A2M"/>
    <property type="match status" value="1"/>
</dbReference>
<dbReference type="Gene3D" id="2.60.40.10">
    <property type="entry name" value="Immunoglobulins"/>
    <property type="match status" value="2"/>
</dbReference>
<sequence>MFRVQAFLISLSLFSVPCSSQEDPMTLWQRERDNRYSFNSLDESGNVTGPSNDQVKFLVLASNTVRPGQIFRVHVHLIKSPYALVIRSSLSCDGAEVAAALEELDAGMSTVMLLQVPESSKSGRYIFRAQGNTGGALGGTAFWEEREIYFRPQFLTILIQTSQLVYNIEQKIGARIVLLTTELKPYEDPIDVYLLDSRGIIMKRWTSRYPYLGVVSISFTLPEEYEAGWWTIRAQVLNQVEEKRILLERWYTERFDVYVSMPPYALTSDEYFEGDISANFTAVAPTYGNLTVRVILKPFSASTKSRKPIALLDKFIEDYVHDFRGAHHFRYSMRTLESLALPYRLSDCEVEVHASVGERYIDVIVDGFSKARIVNDSISVYILGDKPLTFKPGMEFVFYVQVSYNNHVKLPEDRLRDANVSVTLSATGDYGRREMRYRDHILDSNGVAKIRDMVPEKTDRVIIRAVFTLDDSRTASAEEIMVAFHRPDNRQLQISTSTTDGVAGEYAILHVRSNFNLEYFYYLTISKGTVLQHGKKTVLGLDHTATTFALPLSPEMSPSLRVVVYFVDESKDELISDSISIPVRGINRGSFRIWINKQQDRRGDLVEVVANYTTEAIVCSTSLDTDLIANQGRNDITPTGVVRALHRMETNGTSLVGGVARDPDGGSDELFFYATPNSAVDSNSTFTSAGLVIFTNLYVAQVLDTSCNTTGKLACKTGLHCYLPIERCDGYRQCEDGSDESGCEDILADDEDSFIFHVYRRNRFNNFFDATGSMFGYHDIFMGNLRQIFTKTQVPKAATLYHVNAIAVSKQFGFQVLEAPVLHDSTRPFFMTTEAPGEAVLGEQIGLRVFLFNYQHFEIQAELILHDSDDYRFVHVESFGVVNAYKPRTSRGNHQHVVFIKAWQHIIIHVPVVASRVGEVTFKLTGRTQVANEEAEITINFLPEGVPLQMHLAMMFDMRAISKNLKYFDFNITDTPIIPFDESHRRYTFDSPSARISVIGDVVGASSADIPVALGEFGFATGVQSGEHALFDFGYHLAVLHYLRLTNQMETDTSRKLFEHLNQVLVDQTGYIRDGAFTMFKDRPSVWLTALAAKIYRQAIFPDWEFRLLYIDTALVENSVRFLLRHQDPHAGFFYEDNGALHNRRHRAFMLDDQRQLRNFHNVTLTAHVLITLSKVADVLTGSLLGELVIAQKAAVGYLEEQLPRLRTSSYHLAISTYALKLAGSIQAETGWMLLQTLRRETEGMVYWSSVDIGPATVVYEAQRPFYYANMPAEDDALGVETTSYALMLMMEFGSNEDESQVVRWLNWMRYTDFGFVGTQDTLLAMEALTKYSFRTHVRDITDLKVKVQASANPGKVLELIVNKENLAQRKFVQVKPPVYGQAEIHAEGAGLAIVQMDVTYNVDRDYLLVPPAQDAFDLRVETLFWGRNKSHIEVRTCAKWILTRVSNFSGAAVVEVIVPTGYFHHRPIIDRYVKYGDQPRLKRAFIAPRSAVFMFDTIPAYDWTCFKFRMERWFPVANATRYLKAKVYEYNAPENYKEKIFETMDIWVQNICDVCGSYQCPYCPFFSGCPTNVVIPLYVTVASLLFIMFQETMILRTD</sequence>
<proteinExistence type="predicted"/>
<dbReference type="SUPFAM" id="SSF49410">
    <property type="entry name" value="Alpha-macroglobulin receptor domain"/>
    <property type="match status" value="1"/>
</dbReference>
<evidence type="ECO:0000256" key="1">
    <source>
        <dbReference type="ARBA" id="ARBA00023157"/>
    </source>
</evidence>
<feature type="domain" description="Alpha-2-macroglobulin" evidence="5">
    <location>
        <begin position="774"/>
        <end position="865"/>
    </location>
</feature>
<keyword evidence="7" id="KW-1185">Reference proteome</keyword>
<dbReference type="GO" id="GO:0005615">
    <property type="term" value="C:extracellular space"/>
    <property type="evidence" value="ECO:0007669"/>
    <property type="project" value="InterPro"/>
</dbReference>
<evidence type="ECO:0000256" key="3">
    <source>
        <dbReference type="SAM" id="SignalP"/>
    </source>
</evidence>
<reference evidence="8" key="1">
    <citation type="submission" date="2025-08" db="UniProtKB">
        <authorList>
            <consortium name="RefSeq"/>
        </authorList>
    </citation>
    <scope>IDENTIFICATION</scope>
</reference>
<dbReference type="Proteomes" id="UP000694867">
    <property type="component" value="Unplaced"/>
</dbReference>
<feature type="domain" description="Alpha-2-macroglobulin bait region" evidence="4">
    <location>
        <begin position="492"/>
        <end position="630"/>
    </location>
</feature>
<dbReference type="SMART" id="SM01361">
    <property type="entry name" value="A2M_recep"/>
    <property type="match status" value="1"/>
</dbReference>
<evidence type="ECO:0000313" key="7">
    <source>
        <dbReference type="Proteomes" id="UP000694867"/>
    </source>
</evidence>
<dbReference type="Pfam" id="PF07677">
    <property type="entry name" value="A2M_recep"/>
    <property type="match status" value="1"/>
</dbReference>
<dbReference type="SMART" id="SM01359">
    <property type="entry name" value="A2M_N_2"/>
    <property type="match status" value="1"/>
</dbReference>
<feature type="chain" id="PRO_5042475094" evidence="3">
    <location>
        <begin position="21"/>
        <end position="1599"/>
    </location>
</feature>
<name>A0AAJ7SFX4_9ACAR</name>
<dbReference type="InterPro" id="IPR002172">
    <property type="entry name" value="LDrepeatLR_classA_rpt"/>
</dbReference>
<dbReference type="GeneID" id="100907028"/>
<evidence type="ECO:0000256" key="2">
    <source>
        <dbReference type="PROSITE-ProRule" id="PRU00124"/>
    </source>
</evidence>
<dbReference type="CDD" id="cd00112">
    <property type="entry name" value="LDLa"/>
    <property type="match status" value="1"/>
</dbReference>
<dbReference type="InterPro" id="IPR009048">
    <property type="entry name" value="A-macroglobulin_rcpt-bd"/>
</dbReference>
<keyword evidence="3" id="KW-0732">Signal</keyword>
<accession>A0AAJ7SFX4</accession>
<evidence type="ECO:0000259" key="4">
    <source>
        <dbReference type="SMART" id="SM01359"/>
    </source>
</evidence>
<dbReference type="PANTHER" id="PTHR11412:SF146">
    <property type="entry name" value="CD109 ANTIGEN"/>
    <property type="match status" value="1"/>
</dbReference>
<dbReference type="InterPro" id="IPR050473">
    <property type="entry name" value="A2M/Complement_sys"/>
</dbReference>
<dbReference type="Pfam" id="PF01835">
    <property type="entry name" value="MG2"/>
    <property type="match status" value="1"/>
</dbReference>
<dbReference type="SMART" id="SM00192">
    <property type="entry name" value="LDLa"/>
    <property type="match status" value="1"/>
</dbReference>
<evidence type="ECO:0000313" key="8">
    <source>
        <dbReference type="RefSeq" id="XP_028967183.1"/>
    </source>
</evidence>
<dbReference type="InterPro" id="IPR036595">
    <property type="entry name" value="A-macroglobulin_rcpt-bd_sf"/>
</dbReference>
<dbReference type="InterPro" id="IPR036055">
    <property type="entry name" value="LDL_receptor-like_sf"/>
</dbReference>
<evidence type="ECO:0000259" key="5">
    <source>
        <dbReference type="SMART" id="SM01360"/>
    </source>
</evidence>
<dbReference type="SUPFAM" id="SSF57424">
    <property type="entry name" value="LDL receptor-like module"/>
    <property type="match status" value="1"/>
</dbReference>
<dbReference type="Pfam" id="PF07678">
    <property type="entry name" value="TED_complement"/>
    <property type="match status" value="1"/>
</dbReference>
<dbReference type="PROSITE" id="PS50068">
    <property type="entry name" value="LDLRA_2"/>
    <property type="match status" value="1"/>
</dbReference>
<dbReference type="InterPro" id="IPR011625">
    <property type="entry name" value="A2M_N_BRD"/>
</dbReference>
<feature type="signal peptide" evidence="3">
    <location>
        <begin position="1"/>
        <end position="20"/>
    </location>
</feature>
<dbReference type="RefSeq" id="XP_028967183.1">
    <property type="nucleotide sequence ID" value="XM_029111350.1"/>
</dbReference>
<dbReference type="InterPro" id="IPR002890">
    <property type="entry name" value="MG2"/>
</dbReference>
<organism evidence="7 8">
    <name type="scientific">Galendromus occidentalis</name>
    <name type="common">western predatory mite</name>
    <dbReference type="NCBI Taxonomy" id="34638"/>
    <lineage>
        <taxon>Eukaryota</taxon>
        <taxon>Metazoa</taxon>
        <taxon>Ecdysozoa</taxon>
        <taxon>Arthropoda</taxon>
        <taxon>Chelicerata</taxon>
        <taxon>Arachnida</taxon>
        <taxon>Acari</taxon>
        <taxon>Parasitiformes</taxon>
        <taxon>Mesostigmata</taxon>
        <taxon>Gamasina</taxon>
        <taxon>Phytoseioidea</taxon>
        <taxon>Phytoseiidae</taxon>
        <taxon>Typhlodrominae</taxon>
        <taxon>Galendromus</taxon>
    </lineage>
</organism>
<dbReference type="Pfam" id="PF07703">
    <property type="entry name" value="A2M_BRD"/>
    <property type="match status" value="1"/>
</dbReference>
<dbReference type="InterPro" id="IPR013783">
    <property type="entry name" value="Ig-like_fold"/>
</dbReference>
<evidence type="ECO:0000259" key="6">
    <source>
        <dbReference type="SMART" id="SM01361"/>
    </source>
</evidence>
<comment type="caution">
    <text evidence="2">Lacks conserved residue(s) required for the propagation of feature annotation.</text>
</comment>
<dbReference type="InterPro" id="IPR011626">
    <property type="entry name" value="Alpha-macroglobulin_TED"/>
</dbReference>
<dbReference type="InterPro" id="IPR001599">
    <property type="entry name" value="Macroglobln_a2"/>
</dbReference>
<feature type="domain" description="Alpha-macroglobulin receptor-binding" evidence="6">
    <location>
        <begin position="1450"/>
        <end position="1542"/>
    </location>
</feature>
<feature type="disulfide bond" evidence="2">
    <location>
        <begin position="728"/>
        <end position="743"/>
    </location>
</feature>
<gene>
    <name evidence="8" type="primary">LOC100907028</name>
</gene>
<dbReference type="Gene3D" id="4.10.400.10">
    <property type="entry name" value="Low-density Lipoprotein Receptor"/>
    <property type="match status" value="1"/>
</dbReference>
<dbReference type="SUPFAM" id="SSF48239">
    <property type="entry name" value="Terpenoid cyclases/Protein prenyltransferases"/>
    <property type="match status" value="1"/>
</dbReference>
<dbReference type="InterPro" id="IPR008930">
    <property type="entry name" value="Terpenoid_cyclase/PrenylTrfase"/>
</dbReference>
<dbReference type="SMART" id="SM01360">
    <property type="entry name" value="A2M"/>
    <property type="match status" value="1"/>
</dbReference>
<keyword evidence="1 2" id="KW-1015">Disulfide bond</keyword>
<dbReference type="GO" id="GO:0004866">
    <property type="term" value="F:endopeptidase inhibitor activity"/>
    <property type="evidence" value="ECO:0007669"/>
    <property type="project" value="InterPro"/>
</dbReference>